<dbReference type="KEGG" id="tca:662592"/>
<feature type="repeat" description="RCC1" evidence="1">
    <location>
        <begin position="337"/>
        <end position="394"/>
    </location>
</feature>
<dbReference type="PANTHER" id="PTHR46337:SF1">
    <property type="entry name" value="RCC1-LIKE G EXCHANGING FACTOR-LIKE PROTEIN"/>
    <property type="match status" value="1"/>
</dbReference>
<gene>
    <name evidence="2" type="primary">AUGUSTUS-3.0.2_12311</name>
    <name evidence="2" type="ORF">TcasGA2_TC012311</name>
</gene>
<dbReference type="InParanoid" id="D6X0Q4"/>
<dbReference type="OrthoDB" id="70707at2759"/>
<dbReference type="GO" id="GO:0005085">
    <property type="term" value="F:guanyl-nucleotide exchange factor activity"/>
    <property type="evidence" value="ECO:0000318"/>
    <property type="project" value="GO_Central"/>
</dbReference>
<dbReference type="InterPro" id="IPR000408">
    <property type="entry name" value="Reg_chr_condens"/>
</dbReference>
<dbReference type="OMA" id="GSFCMAL"/>
<protein>
    <submittedName>
        <fullName evidence="2">Putative E3 ubiquitin-protein ligase HERC2-like Protein</fullName>
    </submittedName>
</protein>
<reference evidence="2 3" key="2">
    <citation type="journal article" date="2010" name="Nucleic Acids Res.">
        <title>BeetleBase in 2010: revisions to provide comprehensive genomic information for Tribolium castaneum.</title>
        <authorList>
            <person name="Kim H.S."/>
            <person name="Murphy T."/>
            <person name="Xia J."/>
            <person name="Caragea D."/>
            <person name="Park Y."/>
            <person name="Beeman R.W."/>
            <person name="Lorenzen M.D."/>
            <person name="Butcher S."/>
            <person name="Manak J.R."/>
            <person name="Brown S.J."/>
        </authorList>
    </citation>
    <scope>GENOME REANNOTATION</scope>
    <source>
        <strain evidence="2 3">Georgia GA2</strain>
    </source>
</reference>
<dbReference type="PANTHER" id="PTHR46337">
    <property type="entry name" value="RCC1-LIKE G EXCHANGING FACTOR-LIKE PROTEIN"/>
    <property type="match status" value="1"/>
</dbReference>
<proteinExistence type="predicted"/>
<dbReference type="Proteomes" id="UP000007266">
    <property type="component" value="Linkage group 9"/>
</dbReference>
<feature type="repeat" description="RCC1" evidence="1">
    <location>
        <begin position="395"/>
        <end position="444"/>
    </location>
</feature>
<name>D6X0Q4_TRICA</name>
<feature type="repeat" description="RCC1" evidence="1">
    <location>
        <begin position="174"/>
        <end position="230"/>
    </location>
</feature>
<reference evidence="2 3" key="1">
    <citation type="journal article" date="2008" name="Nature">
        <title>The genome of the model beetle and pest Tribolium castaneum.</title>
        <authorList>
            <consortium name="Tribolium Genome Sequencing Consortium"/>
            <person name="Richards S."/>
            <person name="Gibbs R.A."/>
            <person name="Weinstock G.M."/>
            <person name="Brown S.J."/>
            <person name="Denell R."/>
            <person name="Beeman R.W."/>
            <person name="Gibbs R."/>
            <person name="Beeman R.W."/>
            <person name="Brown S.J."/>
            <person name="Bucher G."/>
            <person name="Friedrich M."/>
            <person name="Grimmelikhuijzen C.J."/>
            <person name="Klingler M."/>
            <person name="Lorenzen M."/>
            <person name="Richards S."/>
            <person name="Roth S."/>
            <person name="Schroder R."/>
            <person name="Tautz D."/>
            <person name="Zdobnov E.M."/>
            <person name="Muzny D."/>
            <person name="Gibbs R.A."/>
            <person name="Weinstock G.M."/>
            <person name="Attaway T."/>
            <person name="Bell S."/>
            <person name="Buhay C.J."/>
            <person name="Chandrabose M.N."/>
            <person name="Chavez D."/>
            <person name="Clerk-Blankenburg K.P."/>
            <person name="Cree A."/>
            <person name="Dao M."/>
            <person name="Davis C."/>
            <person name="Chacko J."/>
            <person name="Dinh H."/>
            <person name="Dugan-Rocha S."/>
            <person name="Fowler G."/>
            <person name="Garner T.T."/>
            <person name="Garnes J."/>
            <person name="Gnirke A."/>
            <person name="Hawes A."/>
            <person name="Hernandez J."/>
            <person name="Hines S."/>
            <person name="Holder M."/>
            <person name="Hume J."/>
            <person name="Jhangiani S.N."/>
            <person name="Joshi V."/>
            <person name="Khan Z.M."/>
            <person name="Jackson L."/>
            <person name="Kovar C."/>
            <person name="Kowis A."/>
            <person name="Lee S."/>
            <person name="Lewis L.R."/>
            <person name="Margolis J."/>
            <person name="Morgan M."/>
            <person name="Nazareth L.V."/>
            <person name="Nguyen N."/>
            <person name="Okwuonu G."/>
            <person name="Parker D."/>
            <person name="Richards S."/>
            <person name="Ruiz S.J."/>
            <person name="Santibanez J."/>
            <person name="Savard J."/>
            <person name="Scherer S.E."/>
            <person name="Schneider B."/>
            <person name="Sodergren E."/>
            <person name="Tautz D."/>
            <person name="Vattahil S."/>
            <person name="Villasana D."/>
            <person name="White C.S."/>
            <person name="Wright R."/>
            <person name="Park Y."/>
            <person name="Beeman R.W."/>
            <person name="Lord J."/>
            <person name="Oppert B."/>
            <person name="Lorenzen M."/>
            <person name="Brown S."/>
            <person name="Wang L."/>
            <person name="Savard J."/>
            <person name="Tautz D."/>
            <person name="Richards S."/>
            <person name="Weinstock G."/>
            <person name="Gibbs R.A."/>
            <person name="Liu Y."/>
            <person name="Worley K."/>
            <person name="Weinstock G."/>
            <person name="Elsik C.G."/>
            <person name="Reese J.T."/>
            <person name="Elhaik E."/>
            <person name="Landan G."/>
            <person name="Graur D."/>
            <person name="Arensburger P."/>
            <person name="Atkinson P."/>
            <person name="Beeman R.W."/>
            <person name="Beidler J."/>
            <person name="Brown S.J."/>
            <person name="Demuth J.P."/>
            <person name="Drury D.W."/>
            <person name="Du Y.Z."/>
            <person name="Fujiwara H."/>
            <person name="Lorenzen M."/>
            <person name="Maselli V."/>
            <person name="Osanai M."/>
            <person name="Park Y."/>
            <person name="Robertson H.M."/>
            <person name="Tu Z."/>
            <person name="Wang J.J."/>
            <person name="Wang S."/>
            <person name="Richards S."/>
            <person name="Song H."/>
            <person name="Zhang L."/>
            <person name="Sodergren E."/>
            <person name="Werner D."/>
            <person name="Stanke M."/>
            <person name="Morgenstern B."/>
            <person name="Solovyev V."/>
            <person name="Kosarev P."/>
            <person name="Brown G."/>
            <person name="Chen H.C."/>
            <person name="Ermolaeva O."/>
            <person name="Hlavina W."/>
            <person name="Kapustin Y."/>
            <person name="Kiryutin B."/>
            <person name="Kitts P."/>
            <person name="Maglott D."/>
            <person name="Pruitt K."/>
            <person name="Sapojnikov V."/>
            <person name="Souvorov A."/>
            <person name="Mackey A.J."/>
            <person name="Waterhouse R.M."/>
            <person name="Wyder S."/>
            <person name="Zdobnov E.M."/>
            <person name="Zdobnov E.M."/>
            <person name="Wyder S."/>
            <person name="Kriventseva E.V."/>
            <person name="Kadowaki T."/>
            <person name="Bork P."/>
            <person name="Aranda M."/>
            <person name="Bao R."/>
            <person name="Beermann A."/>
            <person name="Berns N."/>
            <person name="Bolognesi R."/>
            <person name="Bonneton F."/>
            <person name="Bopp D."/>
            <person name="Brown S.J."/>
            <person name="Bucher G."/>
            <person name="Butts T."/>
            <person name="Chaumot A."/>
            <person name="Denell R.E."/>
            <person name="Ferrier D.E."/>
            <person name="Friedrich M."/>
            <person name="Gordon C.M."/>
            <person name="Jindra M."/>
            <person name="Klingler M."/>
            <person name="Lan Q."/>
            <person name="Lattorff H.M."/>
            <person name="Laudet V."/>
            <person name="von Levetsow C."/>
            <person name="Liu Z."/>
            <person name="Lutz R."/>
            <person name="Lynch J.A."/>
            <person name="da Fonseca R.N."/>
            <person name="Posnien N."/>
            <person name="Reuter R."/>
            <person name="Roth S."/>
            <person name="Savard J."/>
            <person name="Schinko J.B."/>
            <person name="Schmitt C."/>
            <person name="Schoppmeier M."/>
            <person name="Schroder R."/>
            <person name="Shippy T.D."/>
            <person name="Simonnet F."/>
            <person name="Marques-Souza H."/>
            <person name="Tautz D."/>
            <person name="Tomoyasu Y."/>
            <person name="Trauner J."/>
            <person name="Van der Zee M."/>
            <person name="Vervoort M."/>
            <person name="Wittkopp N."/>
            <person name="Wimmer E.A."/>
            <person name="Yang X."/>
            <person name="Jones A.K."/>
            <person name="Sattelle D.B."/>
            <person name="Ebert P.R."/>
            <person name="Nelson D."/>
            <person name="Scott J.G."/>
            <person name="Beeman R.W."/>
            <person name="Muthukrishnan S."/>
            <person name="Kramer K.J."/>
            <person name="Arakane Y."/>
            <person name="Beeman R.W."/>
            <person name="Zhu Q."/>
            <person name="Hogenkamp D."/>
            <person name="Dixit R."/>
            <person name="Oppert B."/>
            <person name="Jiang H."/>
            <person name="Zou Z."/>
            <person name="Marshall J."/>
            <person name="Elpidina E."/>
            <person name="Vinokurov K."/>
            <person name="Oppert C."/>
            <person name="Zou Z."/>
            <person name="Evans J."/>
            <person name="Lu Z."/>
            <person name="Zhao P."/>
            <person name="Sumathipala N."/>
            <person name="Altincicek B."/>
            <person name="Vilcinskas A."/>
            <person name="Williams M."/>
            <person name="Hultmark D."/>
            <person name="Hetru C."/>
            <person name="Jiang H."/>
            <person name="Grimmelikhuijzen C.J."/>
            <person name="Hauser F."/>
            <person name="Cazzamali G."/>
            <person name="Williamson M."/>
            <person name="Park Y."/>
            <person name="Li B."/>
            <person name="Tanaka Y."/>
            <person name="Predel R."/>
            <person name="Neupert S."/>
            <person name="Schachtner J."/>
            <person name="Verleyen P."/>
            <person name="Raible F."/>
            <person name="Bork P."/>
            <person name="Friedrich M."/>
            <person name="Walden K.K."/>
            <person name="Robertson H.M."/>
            <person name="Angeli S."/>
            <person name="Foret S."/>
            <person name="Bucher G."/>
            <person name="Schuetz S."/>
            <person name="Maleszka R."/>
            <person name="Wimmer E.A."/>
            <person name="Beeman R.W."/>
            <person name="Lorenzen M."/>
            <person name="Tomoyasu Y."/>
            <person name="Miller S.C."/>
            <person name="Grossmann D."/>
            <person name="Bucher G."/>
        </authorList>
    </citation>
    <scope>NUCLEOTIDE SEQUENCE [LARGE SCALE GENOMIC DNA]</scope>
    <source>
        <strain evidence="2 3">Georgia GA2</strain>
    </source>
</reference>
<dbReference type="Pfam" id="PF00415">
    <property type="entry name" value="RCC1"/>
    <property type="match status" value="3"/>
</dbReference>
<dbReference type="AlphaFoldDB" id="D6X0Q4"/>
<keyword evidence="3" id="KW-1185">Reference proteome</keyword>
<dbReference type="STRING" id="7070.D6X0Q4"/>
<dbReference type="FunCoup" id="D6X0Q4">
    <property type="interactions" value="553"/>
</dbReference>
<dbReference type="Pfam" id="PF13540">
    <property type="entry name" value="RCC1_2"/>
    <property type="match status" value="1"/>
</dbReference>
<dbReference type="GO" id="GO:0005743">
    <property type="term" value="C:mitochondrial inner membrane"/>
    <property type="evidence" value="ECO:0000318"/>
    <property type="project" value="GO_Central"/>
</dbReference>
<dbReference type="InterPro" id="IPR053035">
    <property type="entry name" value="Mitochondrial_GEF_domain"/>
</dbReference>
<dbReference type="EMBL" id="KQ971371">
    <property type="protein sequence ID" value="EFA10131.2"/>
    <property type="molecule type" value="Genomic_DNA"/>
</dbReference>
<sequence>MLNHLKRVIYLEKCPRGRFMSVKRKYPIDRDEAKSLPVFDYGTSKKSYKRVFVWGNLMSGALGIPYLRRNENVMHRETVDIPKRLGFAEKFPVTTAACGFGFTAFGVDTESEDKLYGTGLNTDSQIGRHEVRQGHPLEIIYFPQAIKLPLKNPTKTRIRKLAAGRAHLVVLTDEGLFLLGNNAYGQCGREIIQDENYFLSNYINHIPDIDSKKVTDIECGQDHTLAVTDDGAVYSCGWGADGQTGLGTFDNTSAFTRITGEIESEKIVKISSRSDFALALNDRGEVFGWGNAEYDQIPTINNEQQVSNPVHLKHLKVGKVVDVAAGGSFCLALNEHGEVFVWGYGLVLGGPKAEQTSRPRKLPEVLFGRNDFQPNNRVVQVACGLSYAMAVTSLGDVYAWGRNMRGCLGLGFANDQNFPFKVALGGYASKVFCGYDHTVALCKPFI</sequence>
<feature type="repeat" description="RCC1" evidence="1">
    <location>
        <begin position="113"/>
        <end position="174"/>
    </location>
</feature>
<dbReference type="SUPFAM" id="SSF50985">
    <property type="entry name" value="RCC1/BLIP-II"/>
    <property type="match status" value="1"/>
</dbReference>
<accession>D6X0Q4</accession>
<evidence type="ECO:0000313" key="2">
    <source>
        <dbReference type="EMBL" id="EFA10131.2"/>
    </source>
</evidence>
<dbReference type="PRINTS" id="PR00633">
    <property type="entry name" value="RCCNDNSATION"/>
</dbReference>
<dbReference type="InterPro" id="IPR009091">
    <property type="entry name" value="RCC1/BLIP-II"/>
</dbReference>
<dbReference type="Gene3D" id="2.130.10.30">
    <property type="entry name" value="Regulator of chromosome condensation 1/beta-lactamase-inhibitor protein II"/>
    <property type="match status" value="2"/>
</dbReference>
<dbReference type="eggNOG" id="KOG1426">
    <property type="taxonomic scope" value="Eukaryota"/>
</dbReference>
<dbReference type="GO" id="GO:0019843">
    <property type="term" value="F:rRNA binding"/>
    <property type="evidence" value="ECO:0000318"/>
    <property type="project" value="GO_Central"/>
</dbReference>
<feature type="repeat" description="RCC1" evidence="1">
    <location>
        <begin position="284"/>
        <end position="336"/>
    </location>
</feature>
<dbReference type="PROSITE" id="PS50012">
    <property type="entry name" value="RCC1_3"/>
    <property type="match status" value="5"/>
</dbReference>
<evidence type="ECO:0000313" key="3">
    <source>
        <dbReference type="Proteomes" id="UP000007266"/>
    </source>
</evidence>
<organism evidence="2 3">
    <name type="scientific">Tribolium castaneum</name>
    <name type="common">Red flour beetle</name>
    <dbReference type="NCBI Taxonomy" id="7070"/>
    <lineage>
        <taxon>Eukaryota</taxon>
        <taxon>Metazoa</taxon>
        <taxon>Ecdysozoa</taxon>
        <taxon>Arthropoda</taxon>
        <taxon>Hexapoda</taxon>
        <taxon>Insecta</taxon>
        <taxon>Pterygota</taxon>
        <taxon>Neoptera</taxon>
        <taxon>Endopterygota</taxon>
        <taxon>Coleoptera</taxon>
        <taxon>Polyphaga</taxon>
        <taxon>Cucujiformia</taxon>
        <taxon>Tenebrionidae</taxon>
        <taxon>Tenebrionidae incertae sedis</taxon>
        <taxon>Tribolium</taxon>
    </lineage>
</organism>
<dbReference type="HOGENOM" id="CLU_037900_0_0_1"/>
<evidence type="ECO:0000256" key="1">
    <source>
        <dbReference type="PROSITE-ProRule" id="PRU00235"/>
    </source>
</evidence>